<sequence length="117" mass="12439">PTAMIAATLMNGLYTAMNDMLTEFDVGKKDALNPQLMEVTQVAQQMQQKMQELMQQVGQLGNQNQQLQATNSQLQGILKQIQGQGMAGQPMPPPGVQGSMPMGGGPQGQGGPPPSFQ</sequence>
<dbReference type="AlphaFoldDB" id="X0UIU5"/>
<proteinExistence type="predicted"/>
<protein>
    <submittedName>
        <fullName evidence="2">Uncharacterized protein</fullName>
    </submittedName>
</protein>
<comment type="caution">
    <text evidence="2">The sequence shown here is derived from an EMBL/GenBank/DDBJ whole genome shotgun (WGS) entry which is preliminary data.</text>
</comment>
<evidence type="ECO:0000256" key="1">
    <source>
        <dbReference type="SAM" id="MobiDB-lite"/>
    </source>
</evidence>
<organism evidence="2">
    <name type="scientific">marine sediment metagenome</name>
    <dbReference type="NCBI Taxonomy" id="412755"/>
    <lineage>
        <taxon>unclassified sequences</taxon>
        <taxon>metagenomes</taxon>
        <taxon>ecological metagenomes</taxon>
    </lineage>
</organism>
<name>X0UIU5_9ZZZZ</name>
<feature type="region of interest" description="Disordered" evidence="1">
    <location>
        <begin position="82"/>
        <end position="117"/>
    </location>
</feature>
<accession>X0UIU5</accession>
<feature type="non-terminal residue" evidence="2">
    <location>
        <position position="1"/>
    </location>
</feature>
<evidence type="ECO:0000313" key="2">
    <source>
        <dbReference type="EMBL" id="GAG05699.1"/>
    </source>
</evidence>
<dbReference type="EMBL" id="BARS01029540">
    <property type="protein sequence ID" value="GAG05699.1"/>
    <property type="molecule type" value="Genomic_DNA"/>
</dbReference>
<gene>
    <name evidence="2" type="ORF">S01H1_46163</name>
</gene>
<reference evidence="2" key="1">
    <citation type="journal article" date="2014" name="Front. Microbiol.">
        <title>High frequency of phylogenetically diverse reductive dehalogenase-homologous genes in deep subseafloor sedimentary metagenomes.</title>
        <authorList>
            <person name="Kawai M."/>
            <person name="Futagami T."/>
            <person name="Toyoda A."/>
            <person name="Takaki Y."/>
            <person name="Nishi S."/>
            <person name="Hori S."/>
            <person name="Arai W."/>
            <person name="Tsubouchi T."/>
            <person name="Morono Y."/>
            <person name="Uchiyama I."/>
            <person name="Ito T."/>
            <person name="Fujiyama A."/>
            <person name="Inagaki F."/>
            <person name="Takami H."/>
        </authorList>
    </citation>
    <scope>NUCLEOTIDE SEQUENCE</scope>
    <source>
        <strain evidence="2">Expedition CK06-06</strain>
    </source>
</reference>
<feature type="compositionally biased region" description="Gly residues" evidence="1">
    <location>
        <begin position="101"/>
        <end position="110"/>
    </location>
</feature>